<dbReference type="Proteomes" id="UP000430670">
    <property type="component" value="Unassembled WGS sequence"/>
</dbReference>
<sequence>MKSGLLKNFNSNKLTTEAAISCCLLLFTLTGCSATHQSQPIKTVSIENPSTSQDSSPSATSNLALQEELEDYKKFNEVALKIMTEEQLVSVAEKLCHYTMTVNDTPIPSDGVLEIHDLKIRLVLSQRTQMSSTLPAKYEQMGPLKGLQENGDYHDHLKILSDVPFDMQASSGTTVSGYHYIFESLQPGSTIVVEVTPELQRRLGLETSKIQIRITV</sequence>
<accession>A0A6I3SHN8</accession>
<dbReference type="EMBL" id="WNKU01000003">
    <property type="protein sequence ID" value="MTV48348.1"/>
    <property type="molecule type" value="Genomic_DNA"/>
</dbReference>
<dbReference type="PROSITE" id="PS51257">
    <property type="entry name" value="PROKAR_LIPOPROTEIN"/>
    <property type="match status" value="1"/>
</dbReference>
<evidence type="ECO:0000313" key="2">
    <source>
        <dbReference type="Proteomes" id="UP000430670"/>
    </source>
</evidence>
<reference evidence="1 2" key="1">
    <citation type="submission" date="2019-11" db="EMBL/GenBank/DDBJ databases">
        <title>Whole-genome sequence of a the green, strictly anaerobic photosynthetic bacterium Heliobacillus mobilis DSM 6151.</title>
        <authorList>
            <person name="Kyndt J.A."/>
            <person name="Meyer T.E."/>
        </authorList>
    </citation>
    <scope>NUCLEOTIDE SEQUENCE [LARGE SCALE GENOMIC DNA]</scope>
    <source>
        <strain evidence="1 2">DSM 6151</strain>
    </source>
</reference>
<protein>
    <submittedName>
        <fullName evidence="1">Uncharacterized protein</fullName>
    </submittedName>
</protein>
<gene>
    <name evidence="1" type="ORF">GJ688_05035</name>
</gene>
<comment type="caution">
    <text evidence="1">The sequence shown here is derived from an EMBL/GenBank/DDBJ whole genome shotgun (WGS) entry which is preliminary data.</text>
</comment>
<keyword evidence="2" id="KW-1185">Reference proteome</keyword>
<dbReference type="AlphaFoldDB" id="A0A6I3SHN8"/>
<evidence type="ECO:0000313" key="1">
    <source>
        <dbReference type="EMBL" id="MTV48348.1"/>
    </source>
</evidence>
<dbReference type="OrthoDB" id="2455481at2"/>
<organism evidence="1 2">
    <name type="scientific">Heliobacterium mobile</name>
    <name type="common">Heliobacillus mobilis</name>
    <dbReference type="NCBI Taxonomy" id="28064"/>
    <lineage>
        <taxon>Bacteria</taxon>
        <taxon>Bacillati</taxon>
        <taxon>Bacillota</taxon>
        <taxon>Clostridia</taxon>
        <taxon>Eubacteriales</taxon>
        <taxon>Heliobacteriaceae</taxon>
        <taxon>Heliobacterium</taxon>
    </lineage>
</organism>
<name>A0A6I3SHN8_HELMO</name>
<proteinExistence type="predicted"/>
<dbReference type="RefSeq" id="WP_155475446.1">
    <property type="nucleotide sequence ID" value="NZ_WNKU01000003.1"/>
</dbReference>